<dbReference type="GO" id="GO:0000155">
    <property type="term" value="F:phosphorelay sensor kinase activity"/>
    <property type="evidence" value="ECO:0007669"/>
    <property type="project" value="InterPro"/>
</dbReference>
<evidence type="ECO:0000256" key="5">
    <source>
        <dbReference type="ARBA" id="ARBA00022475"/>
    </source>
</evidence>
<gene>
    <name evidence="18" type="ORF">A5CBH24_22250</name>
</gene>
<dbReference type="InterPro" id="IPR050351">
    <property type="entry name" value="BphY/WalK/GraS-like"/>
</dbReference>
<evidence type="ECO:0000256" key="10">
    <source>
        <dbReference type="ARBA" id="ARBA00022777"/>
    </source>
</evidence>
<dbReference type="GO" id="GO:0007234">
    <property type="term" value="P:osmosensory signaling via phosphorelay pathway"/>
    <property type="evidence" value="ECO:0007669"/>
    <property type="project" value="TreeGrafter"/>
</dbReference>
<dbReference type="PROSITE" id="PS50109">
    <property type="entry name" value="HIS_KIN"/>
    <property type="match status" value="1"/>
</dbReference>
<name>A0A4Y1WVQ2_9BACT</name>
<dbReference type="GO" id="GO:0000156">
    <property type="term" value="F:phosphorelay response regulator activity"/>
    <property type="evidence" value="ECO:0007669"/>
    <property type="project" value="TreeGrafter"/>
</dbReference>
<keyword evidence="8 15" id="KW-0812">Transmembrane</keyword>
<evidence type="ECO:0000313" key="19">
    <source>
        <dbReference type="Proteomes" id="UP000318946"/>
    </source>
</evidence>
<keyword evidence="9" id="KW-0547">Nucleotide-binding</keyword>
<dbReference type="AlphaFoldDB" id="A0A4Y1WVQ2"/>
<dbReference type="PRINTS" id="PR00344">
    <property type="entry name" value="BCTRLSENSOR"/>
</dbReference>
<comment type="subcellular location">
    <subcellularLocation>
        <location evidence="3">Cell membrane</location>
    </subcellularLocation>
    <subcellularLocation>
        <location evidence="2">Membrane</location>
        <topology evidence="2">Multi-pass membrane protein</topology>
    </subcellularLocation>
</comment>
<dbReference type="GO" id="GO:0005524">
    <property type="term" value="F:ATP binding"/>
    <property type="evidence" value="ECO:0007669"/>
    <property type="project" value="UniProtKB-KW"/>
</dbReference>
<comment type="catalytic activity">
    <reaction evidence="1">
        <text>ATP + protein L-histidine = ADP + protein N-phospho-L-histidine.</text>
        <dbReference type="EC" id="2.7.13.3"/>
    </reaction>
</comment>
<evidence type="ECO:0000256" key="7">
    <source>
        <dbReference type="ARBA" id="ARBA00022679"/>
    </source>
</evidence>
<protein>
    <recommendedName>
        <fullName evidence="4">histidine kinase</fullName>
        <ecNumber evidence="4">2.7.13.3</ecNumber>
    </recommendedName>
</protein>
<dbReference type="Gene3D" id="1.10.287.130">
    <property type="match status" value="1"/>
</dbReference>
<dbReference type="SUPFAM" id="SSF55874">
    <property type="entry name" value="ATPase domain of HSP90 chaperone/DNA topoisomerase II/histidine kinase"/>
    <property type="match status" value="1"/>
</dbReference>
<dbReference type="InterPro" id="IPR004358">
    <property type="entry name" value="Sig_transdc_His_kin-like_C"/>
</dbReference>
<dbReference type="EC" id="2.7.13.3" evidence="4"/>
<dbReference type="Pfam" id="PF00989">
    <property type="entry name" value="PAS"/>
    <property type="match status" value="1"/>
</dbReference>
<dbReference type="Gene3D" id="6.10.340.10">
    <property type="match status" value="1"/>
</dbReference>
<dbReference type="SUPFAM" id="SSF55785">
    <property type="entry name" value="PYP-like sensor domain (PAS domain)"/>
    <property type="match status" value="1"/>
</dbReference>
<dbReference type="SMART" id="SM00388">
    <property type="entry name" value="HisKA"/>
    <property type="match status" value="1"/>
</dbReference>
<evidence type="ECO:0000256" key="11">
    <source>
        <dbReference type="ARBA" id="ARBA00022840"/>
    </source>
</evidence>
<evidence type="ECO:0000256" key="8">
    <source>
        <dbReference type="ARBA" id="ARBA00022692"/>
    </source>
</evidence>
<keyword evidence="5" id="KW-1003">Cell membrane</keyword>
<dbReference type="SUPFAM" id="SSF47384">
    <property type="entry name" value="Homodimeric domain of signal transducing histidine kinase"/>
    <property type="match status" value="1"/>
</dbReference>
<evidence type="ECO:0000313" key="18">
    <source>
        <dbReference type="EMBL" id="BBL04912.1"/>
    </source>
</evidence>
<dbReference type="InterPro" id="IPR036890">
    <property type="entry name" value="HATPase_C_sf"/>
</dbReference>
<reference evidence="19" key="1">
    <citation type="submission" date="2019-06" db="EMBL/GenBank/DDBJ databases">
        <title>Alistipes onderdonkii subsp. vulgaris subsp. nov., Alistipes dispar sp. nov. and Alistipes communis sp. nov., isolated from human faeces, and creation of Alistipes onderdonkii subsp. onderdonkii subsp. nov.</title>
        <authorList>
            <person name="Sakamoto M."/>
            <person name="Ikeyama N."/>
            <person name="Ogata Y."/>
            <person name="Suda W."/>
            <person name="Iino T."/>
            <person name="Hattori M."/>
            <person name="Ohkuma M."/>
        </authorList>
    </citation>
    <scope>NUCLEOTIDE SEQUENCE [LARGE SCALE GENOMIC DNA]</scope>
    <source>
        <strain evidence="19">5CBH24</strain>
    </source>
</reference>
<dbReference type="CDD" id="cd00082">
    <property type="entry name" value="HisKA"/>
    <property type="match status" value="1"/>
</dbReference>
<dbReference type="GO" id="GO:0030295">
    <property type="term" value="F:protein kinase activator activity"/>
    <property type="evidence" value="ECO:0007669"/>
    <property type="project" value="TreeGrafter"/>
</dbReference>
<evidence type="ECO:0000259" key="17">
    <source>
        <dbReference type="PROSITE" id="PS50885"/>
    </source>
</evidence>
<dbReference type="GO" id="GO:0006355">
    <property type="term" value="P:regulation of DNA-templated transcription"/>
    <property type="evidence" value="ECO:0007669"/>
    <property type="project" value="InterPro"/>
</dbReference>
<dbReference type="InterPro" id="IPR013767">
    <property type="entry name" value="PAS_fold"/>
</dbReference>
<dbReference type="Gene3D" id="3.30.450.20">
    <property type="entry name" value="PAS domain"/>
    <property type="match status" value="1"/>
</dbReference>
<dbReference type="SMART" id="SM00091">
    <property type="entry name" value="PAS"/>
    <property type="match status" value="1"/>
</dbReference>
<dbReference type="PROSITE" id="PS50885">
    <property type="entry name" value="HAMP"/>
    <property type="match status" value="1"/>
</dbReference>
<keyword evidence="14 15" id="KW-0472">Membrane</keyword>
<evidence type="ECO:0000256" key="4">
    <source>
        <dbReference type="ARBA" id="ARBA00012438"/>
    </source>
</evidence>
<keyword evidence="7" id="KW-0808">Transferase</keyword>
<evidence type="ECO:0000256" key="2">
    <source>
        <dbReference type="ARBA" id="ARBA00004141"/>
    </source>
</evidence>
<organism evidence="18 19">
    <name type="scientific">Alistipes communis</name>
    <dbReference type="NCBI Taxonomy" id="2585118"/>
    <lineage>
        <taxon>Bacteria</taxon>
        <taxon>Pseudomonadati</taxon>
        <taxon>Bacteroidota</taxon>
        <taxon>Bacteroidia</taxon>
        <taxon>Bacteroidales</taxon>
        <taxon>Rikenellaceae</taxon>
        <taxon>Alistipes</taxon>
    </lineage>
</organism>
<dbReference type="InterPro" id="IPR035965">
    <property type="entry name" value="PAS-like_dom_sf"/>
</dbReference>
<dbReference type="PANTHER" id="PTHR42878:SF7">
    <property type="entry name" value="SENSOR HISTIDINE KINASE GLRK"/>
    <property type="match status" value="1"/>
</dbReference>
<keyword evidence="13" id="KW-0902">Two-component regulatory system</keyword>
<keyword evidence="19" id="KW-1185">Reference proteome</keyword>
<dbReference type="GO" id="GO:0005886">
    <property type="term" value="C:plasma membrane"/>
    <property type="evidence" value="ECO:0007669"/>
    <property type="project" value="UniProtKB-SubCell"/>
</dbReference>
<evidence type="ECO:0000256" key="15">
    <source>
        <dbReference type="SAM" id="Phobius"/>
    </source>
</evidence>
<dbReference type="EMBL" id="AP019735">
    <property type="protein sequence ID" value="BBL04912.1"/>
    <property type="molecule type" value="Genomic_DNA"/>
</dbReference>
<dbReference type="InterPro" id="IPR036097">
    <property type="entry name" value="HisK_dim/P_sf"/>
</dbReference>
<dbReference type="InterPro" id="IPR003660">
    <property type="entry name" value="HAMP_dom"/>
</dbReference>
<keyword evidence="11" id="KW-0067">ATP-binding</keyword>
<evidence type="ECO:0000256" key="13">
    <source>
        <dbReference type="ARBA" id="ARBA00023012"/>
    </source>
</evidence>
<dbReference type="InterPro" id="IPR003661">
    <property type="entry name" value="HisK_dim/P_dom"/>
</dbReference>
<evidence type="ECO:0000256" key="6">
    <source>
        <dbReference type="ARBA" id="ARBA00022553"/>
    </source>
</evidence>
<dbReference type="CDD" id="cd06225">
    <property type="entry name" value="HAMP"/>
    <property type="match status" value="1"/>
</dbReference>
<dbReference type="KEGG" id="acou:A5CBH24_22250"/>
<evidence type="ECO:0000256" key="9">
    <source>
        <dbReference type="ARBA" id="ARBA00022741"/>
    </source>
</evidence>
<dbReference type="PANTHER" id="PTHR42878">
    <property type="entry name" value="TWO-COMPONENT HISTIDINE KINASE"/>
    <property type="match status" value="1"/>
</dbReference>
<evidence type="ECO:0000259" key="16">
    <source>
        <dbReference type="PROSITE" id="PS50109"/>
    </source>
</evidence>
<dbReference type="Gene3D" id="3.30.565.10">
    <property type="entry name" value="Histidine kinase-like ATPase, C-terminal domain"/>
    <property type="match status" value="1"/>
</dbReference>
<evidence type="ECO:0000256" key="3">
    <source>
        <dbReference type="ARBA" id="ARBA00004236"/>
    </source>
</evidence>
<dbReference type="SUPFAM" id="SSF158472">
    <property type="entry name" value="HAMP domain-like"/>
    <property type="match status" value="1"/>
</dbReference>
<keyword evidence="6" id="KW-0597">Phosphoprotein</keyword>
<feature type="domain" description="HAMP" evidence="17">
    <location>
        <begin position="157"/>
        <end position="209"/>
    </location>
</feature>
<proteinExistence type="predicted"/>
<dbReference type="Pfam" id="PF00512">
    <property type="entry name" value="HisKA"/>
    <property type="match status" value="1"/>
</dbReference>
<dbReference type="InterPro" id="IPR000014">
    <property type="entry name" value="PAS"/>
</dbReference>
<dbReference type="FunFam" id="3.30.565.10:FF:000023">
    <property type="entry name" value="PAS domain-containing sensor histidine kinase"/>
    <property type="match status" value="1"/>
</dbReference>
<dbReference type="CDD" id="cd00075">
    <property type="entry name" value="HATPase"/>
    <property type="match status" value="1"/>
</dbReference>
<accession>A0A4Y1WVQ2</accession>
<dbReference type="SMART" id="SM00304">
    <property type="entry name" value="HAMP"/>
    <property type="match status" value="1"/>
</dbReference>
<dbReference type="Proteomes" id="UP000318946">
    <property type="component" value="Chromosome"/>
</dbReference>
<dbReference type="SMART" id="SM00387">
    <property type="entry name" value="HATPase_c"/>
    <property type="match status" value="1"/>
</dbReference>
<dbReference type="Pfam" id="PF02518">
    <property type="entry name" value="HATPase_c"/>
    <property type="match status" value="1"/>
</dbReference>
<evidence type="ECO:0000256" key="14">
    <source>
        <dbReference type="ARBA" id="ARBA00023136"/>
    </source>
</evidence>
<dbReference type="InterPro" id="IPR005467">
    <property type="entry name" value="His_kinase_dom"/>
</dbReference>
<dbReference type="Pfam" id="PF00672">
    <property type="entry name" value="HAMP"/>
    <property type="match status" value="1"/>
</dbReference>
<keyword evidence="10 18" id="KW-0418">Kinase</keyword>
<feature type="transmembrane region" description="Helical" evidence="15">
    <location>
        <begin position="133"/>
        <end position="155"/>
    </location>
</feature>
<keyword evidence="12 15" id="KW-1133">Transmembrane helix</keyword>
<evidence type="ECO:0000256" key="1">
    <source>
        <dbReference type="ARBA" id="ARBA00000085"/>
    </source>
</evidence>
<feature type="domain" description="Histidine kinase" evidence="16">
    <location>
        <begin position="349"/>
        <end position="563"/>
    </location>
</feature>
<sequence>MGIGILFAMIVLLGIQSVSYVRQLSRATGTILADNYNSLQYAADMLRSLNDIGEDSVSRHTLRQSLALQQQNITEISEREMTSELGRHIAALSDPVTEAELQTVRQDLLRIMELNMAAIRAKSSAVEERADYVMWWLIVVAALCVVSAGAILVWFPRLVLRPIDELKKGIREIANHNYQQRLDFTGNREFESVAESFNDMAAKLDEYRRSSLDDLMTAKKRIEAIVDTLHEPIIGLGPDRKILFMNREALAVLNLQAEVVGRNAAEVALSNDLLRRLMRELYGEKRSTGGEPLKIYADNKESYFQMENTPLYITPVGGREQQFVGNLIILSNVTKYKELDSAKTNFISTVSHEMKTPISSILMSLQLLGDDRLGKLNDEQKQLVGSIRDSSDRLLSITGELLNMTQIETGKLKLMPKITKPIELIDYAVKATQVLAERFCCFVEVEYPEKISKLFVDSEKIAWVITNLLSNAIHHSPEKSRIIVGAVQHEKAVEIYVRDFGRGIDPRYHKSIFERYFRVPGTKVQGSGLGLAISKEFVEAHGGTIGVESEIGKGSRFSILLPV</sequence>
<evidence type="ECO:0000256" key="12">
    <source>
        <dbReference type="ARBA" id="ARBA00022989"/>
    </source>
</evidence>
<dbReference type="InterPro" id="IPR003594">
    <property type="entry name" value="HATPase_dom"/>
</dbReference>